<feature type="domain" description="Cadherin" evidence="13">
    <location>
        <begin position="1416"/>
        <end position="1502"/>
    </location>
</feature>
<feature type="domain" description="Cadherin" evidence="13">
    <location>
        <begin position="1503"/>
        <end position="1615"/>
    </location>
</feature>
<feature type="domain" description="Cadherin" evidence="13">
    <location>
        <begin position="1144"/>
        <end position="1264"/>
    </location>
</feature>
<dbReference type="EMBL" id="JRES01001414">
    <property type="protein sequence ID" value="KNC23125.1"/>
    <property type="molecule type" value="Genomic_DNA"/>
</dbReference>
<dbReference type="InterPro" id="IPR015919">
    <property type="entry name" value="Cadherin-like_sf"/>
</dbReference>
<dbReference type="PROSITE" id="PS50268">
    <property type="entry name" value="CADHERIN_2"/>
    <property type="match status" value="12"/>
</dbReference>
<keyword evidence="7" id="KW-0130">Cell adhesion</keyword>
<dbReference type="PANTHER" id="PTHR24025">
    <property type="entry name" value="DESMOGLEIN FAMILY MEMBER"/>
    <property type="match status" value="1"/>
</dbReference>
<dbReference type="InterPro" id="IPR002126">
    <property type="entry name" value="Cadherin-like_dom"/>
</dbReference>
<keyword evidence="8 12" id="KW-1133">Transmembrane helix</keyword>
<evidence type="ECO:0000256" key="3">
    <source>
        <dbReference type="ARBA" id="ARBA00012175"/>
    </source>
</evidence>
<keyword evidence="9 12" id="KW-0472">Membrane</keyword>
<comment type="subcellular location">
    <subcellularLocation>
        <location evidence="1">Membrane</location>
    </subcellularLocation>
</comment>
<evidence type="ECO:0000256" key="8">
    <source>
        <dbReference type="ARBA" id="ARBA00022989"/>
    </source>
</evidence>
<feature type="domain" description="Cadherin" evidence="13">
    <location>
        <begin position="675"/>
        <end position="782"/>
    </location>
</feature>
<dbReference type="InterPro" id="IPR020894">
    <property type="entry name" value="Cadherin_CS"/>
</dbReference>
<keyword evidence="5" id="KW-0677">Repeat</keyword>
<name>A0A0L0BSR9_LUCCU</name>
<dbReference type="Gene3D" id="3.90.45.10">
    <property type="entry name" value="Peptide deformylase"/>
    <property type="match status" value="2"/>
</dbReference>
<dbReference type="SUPFAM" id="SSF49313">
    <property type="entry name" value="Cadherin-like"/>
    <property type="match status" value="9"/>
</dbReference>
<dbReference type="GO" id="GO:0042586">
    <property type="term" value="F:peptide deformylase activity"/>
    <property type="evidence" value="ECO:0007669"/>
    <property type="project" value="UniProtKB-EC"/>
</dbReference>
<evidence type="ECO:0000256" key="1">
    <source>
        <dbReference type="ARBA" id="ARBA00004370"/>
    </source>
</evidence>
<feature type="domain" description="Cadherin" evidence="13">
    <location>
        <begin position="923"/>
        <end position="1022"/>
    </location>
</feature>
<dbReference type="OMA" id="YHADGFE"/>
<proteinExistence type="inferred from homology"/>
<keyword evidence="6 10" id="KW-0106">Calcium</keyword>
<dbReference type="GO" id="GO:0005886">
    <property type="term" value="C:plasma membrane"/>
    <property type="evidence" value="ECO:0007669"/>
    <property type="project" value="InterPro"/>
</dbReference>
<evidence type="ECO:0000256" key="9">
    <source>
        <dbReference type="ARBA" id="ARBA00023136"/>
    </source>
</evidence>
<evidence type="ECO:0000256" key="11">
    <source>
        <dbReference type="SAM" id="MobiDB-lite"/>
    </source>
</evidence>
<sequence>MINPTLKVTNYTKHKHPEGCMSVRGYSAEVERYEGVTLTGIGKRDTPSELQLTGWNARIAQHEMDHLDGKLYIDQMDRSTFYCTCWETRFIHTTTTKCKTFRQMYRDFWTPKQANQPPYGHFTQVGDPVLRSAAAEVPKDMLNSKEIDLIVDQMIKVLRKYDCVGIAAPQIGVSLRIIVMEFRKDLDKKFTKEVYEARKMSPLPLTVILAADEWQEPYFIDPQTTGIQWQTSDTAVGVQTINVREEIVVPYKLAKINYNGTSIPSLGAFDIGDNSLLGARLISTDNQWFITIEKRQDFENPQQRIYFFQIYIKDIALPNAVEASVLIKLENIFDNTPTLTYSPSPCRIEELHSNYKSDCIFTVYDPDGMDRNNIRIEAVGKNNENSIFAFVEHGETTTYEKQYKLKLLEELHYEEKAIYNLDVKVYDTNNNTGDIFAILEVIDLPNRDPIWVRPLTTATFNEKEEQIFSLKSIDGDTGIDKPICYRLEFEDDYSDLITINSSTGMLHIQPIDRDHLNQQIFSFYTCAYKCDDPLWFIKNSTILIVQDINDHMPEITLEPNVVQVLESKYSTLPLQKFFIEDLDLGSNATYNVFLTNSVETIKYAEAFTMIPNSGYQKTEFSLTVTHADQLDYEDEKWRNFELKITAKEVENLQHQNEVTLNIELINWNDEWPLFERESYEIEIYENATEGTQLMQVQAKDRDIGDRVVHSIVGNMQGIAIDSTSGLITLNKTNVFDFERQSLVMLQVQAKDSLITDYSQDLHTSYSQLQIKILDVNDETPELRMPRVIVNVTENSPALTLITDKIEARDPDSSANLHFEILWSQSYATKSGQEVDKTNFLECFLIERELLTNNLVYGKLKINNHFKSQVDYEKYDTIFLTIKVQDLNQELNEDSSTAVLTIRIDDINDNPPQLVTGTLEEPRSVTELEDIMSTIGTIEAYDIDGAGNNNITYKIRPIGNLTKRGLITINSTTGLLKVADLIQCDIPKVYNLEYEVIVSDSLHETKGKINITVLDINNQVPTLDEFQQQVFIYENATTGTIVGQIKAHDNDRDSPHNSLEYTINSALAELHNLFQINTTNGEVKVNLRNGFILDRDLGITYHYIPIDIRDNFNFINSGYGPVNQKSSFINVTLRDVNDNAPLMPDNQQYKPEFSEADQENTMSKMVLLAEDRDEPNTPNSQLVYSILSIKPVKNFNPDVHDFNDLFTITTLRNRVGRLKTLKALKGYYGLWQIEIEASDQGLPQLRNSSVYEVNIKPYNFHEPQIVNPTKQKSIRICYSLQEPLRPLYQADCVTRLKPFEVFDPDGGEYGDVHFEISSDAGHDKYFELVKESRNSTNFYVKQLLAAGIYNINLRAIDGGGSTSSEIRNLKLVFVDMLGNPMFLQETFYTDFTENEQGLFEERFVPQAYDPKNEGLDDPDEAYKLYYFIDDSFRPEDAKYFILNPETRLLKLNTTLDRENIDKLILRIKVSNNEQGLITNPNSVNYTLLVNVIVNDVNDNDPKFNQDMYAAGITTKDSIGKHIMTFKALDPDLDDIIVYAISQTSYEVYGENLSRNYSEILYLDSESGVLILNSYVTNTMKGYLMFQIEAIDLVGHTARASVKIYIVSEKNRVKFVFLSDIQVIRENEKFLREQFQEIYGYEICNIDSIDDVTNIRNQKSRQTATNTSSAFITEVKVHFIHNNEAVDAYDIQRRSNDLAFISRLQNSLQHHNLILNDIPHIEMEAQTPFVENWLITVLGGLNIVLGAVAAIMIVLYILKIRSLKRQLKAFEPAEFGSVASNLNRLAGPSMNVFSVEGSNPVFNKQTNEIKQRGGVYDNETSSESEDDEDDFRDLHDDPLFEMNSLNNFETNNKTATSNFDHKILNNDFFNVKDKTNNLEKDLDKKRY</sequence>
<organism evidence="14 15">
    <name type="scientific">Lucilia cuprina</name>
    <name type="common">Green bottle fly</name>
    <name type="synonym">Australian sheep blowfly</name>
    <dbReference type="NCBI Taxonomy" id="7375"/>
    <lineage>
        <taxon>Eukaryota</taxon>
        <taxon>Metazoa</taxon>
        <taxon>Ecdysozoa</taxon>
        <taxon>Arthropoda</taxon>
        <taxon>Hexapoda</taxon>
        <taxon>Insecta</taxon>
        <taxon>Pterygota</taxon>
        <taxon>Neoptera</taxon>
        <taxon>Endopterygota</taxon>
        <taxon>Diptera</taxon>
        <taxon>Brachycera</taxon>
        <taxon>Muscomorpha</taxon>
        <taxon>Oestroidea</taxon>
        <taxon>Calliphoridae</taxon>
        <taxon>Luciliinae</taxon>
        <taxon>Lucilia</taxon>
    </lineage>
</organism>
<feature type="region of interest" description="Disordered" evidence="11">
    <location>
        <begin position="1802"/>
        <end position="1831"/>
    </location>
</feature>
<dbReference type="Pfam" id="PF00028">
    <property type="entry name" value="Cadherin"/>
    <property type="match status" value="1"/>
</dbReference>
<dbReference type="EC" id="3.5.1.88" evidence="3"/>
<evidence type="ECO:0000256" key="5">
    <source>
        <dbReference type="ARBA" id="ARBA00022737"/>
    </source>
</evidence>
<dbReference type="PANTHER" id="PTHR24025:SF23">
    <property type="entry name" value="NEURAL-CADHERIN"/>
    <property type="match status" value="1"/>
</dbReference>
<dbReference type="GO" id="GO:0007156">
    <property type="term" value="P:homophilic cell adhesion via plasma membrane adhesion molecules"/>
    <property type="evidence" value="ECO:0007669"/>
    <property type="project" value="InterPro"/>
</dbReference>
<evidence type="ECO:0000256" key="10">
    <source>
        <dbReference type="PROSITE-ProRule" id="PRU00043"/>
    </source>
</evidence>
<comment type="similarity">
    <text evidence="2">Belongs to the polypeptide deformylase family.</text>
</comment>
<evidence type="ECO:0000313" key="14">
    <source>
        <dbReference type="EMBL" id="KNC23125.1"/>
    </source>
</evidence>
<keyword evidence="15" id="KW-1185">Reference proteome</keyword>
<dbReference type="SUPFAM" id="SSF56420">
    <property type="entry name" value="Peptide deformylase"/>
    <property type="match status" value="2"/>
</dbReference>
<dbReference type="InterPro" id="IPR036821">
    <property type="entry name" value="Peptide_deformylase_sf"/>
</dbReference>
<dbReference type="Gene3D" id="2.60.40.60">
    <property type="entry name" value="Cadherins"/>
    <property type="match status" value="10"/>
</dbReference>
<dbReference type="Proteomes" id="UP000037069">
    <property type="component" value="Unassembled WGS sequence"/>
</dbReference>
<dbReference type="GO" id="GO:0005509">
    <property type="term" value="F:calcium ion binding"/>
    <property type="evidence" value="ECO:0007669"/>
    <property type="project" value="UniProtKB-UniRule"/>
</dbReference>
<feature type="domain" description="Cadherin" evidence="13">
    <location>
        <begin position="1302"/>
        <end position="1381"/>
    </location>
</feature>
<evidence type="ECO:0000256" key="6">
    <source>
        <dbReference type="ARBA" id="ARBA00022837"/>
    </source>
</evidence>
<evidence type="ECO:0000256" key="4">
    <source>
        <dbReference type="ARBA" id="ARBA00022692"/>
    </source>
</evidence>
<accession>A0A0L0BSR9</accession>
<evidence type="ECO:0000313" key="15">
    <source>
        <dbReference type="Proteomes" id="UP000037069"/>
    </source>
</evidence>
<evidence type="ECO:0000256" key="7">
    <source>
        <dbReference type="ARBA" id="ARBA00022889"/>
    </source>
</evidence>
<evidence type="ECO:0000259" key="13">
    <source>
        <dbReference type="PROSITE" id="PS50268"/>
    </source>
</evidence>
<dbReference type="OrthoDB" id="6379298at2759"/>
<dbReference type="CDD" id="cd11304">
    <property type="entry name" value="Cadherin_repeat"/>
    <property type="match status" value="8"/>
</dbReference>
<gene>
    <name evidence="14" type="ORF">FF38_09105</name>
</gene>
<feature type="domain" description="Cadherin" evidence="13">
    <location>
        <begin position="783"/>
        <end position="913"/>
    </location>
</feature>
<protein>
    <recommendedName>
        <fullName evidence="3">peptide deformylase</fullName>
        <ecNumber evidence="3">3.5.1.88</ecNumber>
    </recommendedName>
</protein>
<evidence type="ECO:0000256" key="2">
    <source>
        <dbReference type="ARBA" id="ARBA00010759"/>
    </source>
</evidence>
<dbReference type="PROSITE" id="PS00232">
    <property type="entry name" value="CADHERIN_1"/>
    <property type="match status" value="3"/>
</dbReference>
<feature type="domain" description="Cadherin" evidence="13">
    <location>
        <begin position="467"/>
        <end position="555"/>
    </location>
</feature>
<dbReference type="InterPro" id="IPR023635">
    <property type="entry name" value="Peptide_deformylase"/>
</dbReference>
<dbReference type="InterPro" id="IPR050971">
    <property type="entry name" value="Cadherin-domain_protein"/>
</dbReference>
<dbReference type="Pfam" id="PF01327">
    <property type="entry name" value="Pep_deformylase"/>
    <property type="match status" value="2"/>
</dbReference>
<keyword evidence="4 12" id="KW-0812">Transmembrane</keyword>
<evidence type="ECO:0000256" key="12">
    <source>
        <dbReference type="SAM" id="Phobius"/>
    </source>
</evidence>
<dbReference type="PRINTS" id="PR01576">
    <property type="entry name" value="PDEFORMYLASE"/>
</dbReference>
<dbReference type="SMART" id="SM00112">
    <property type="entry name" value="CA"/>
    <property type="match status" value="10"/>
</dbReference>
<feature type="domain" description="Cadherin" evidence="13">
    <location>
        <begin position="556"/>
        <end position="674"/>
    </location>
</feature>
<dbReference type="PRINTS" id="PR00205">
    <property type="entry name" value="CADHERIN"/>
</dbReference>
<feature type="domain" description="Cadherin" evidence="13">
    <location>
        <begin position="249"/>
        <end position="339"/>
    </location>
</feature>
<dbReference type="STRING" id="7375.A0A0L0BSR9"/>
<reference evidence="14 15" key="1">
    <citation type="journal article" date="2015" name="Nat. Commun.">
        <title>Lucilia cuprina genome unlocks parasitic fly biology to underpin future interventions.</title>
        <authorList>
            <person name="Anstead C.A."/>
            <person name="Korhonen P.K."/>
            <person name="Young N.D."/>
            <person name="Hall R.S."/>
            <person name="Jex A.R."/>
            <person name="Murali S.C."/>
            <person name="Hughes D.S."/>
            <person name="Lee S.F."/>
            <person name="Perry T."/>
            <person name="Stroehlein A.J."/>
            <person name="Ansell B.R."/>
            <person name="Breugelmans B."/>
            <person name="Hofmann A."/>
            <person name="Qu J."/>
            <person name="Dugan S."/>
            <person name="Lee S.L."/>
            <person name="Chao H."/>
            <person name="Dinh H."/>
            <person name="Han Y."/>
            <person name="Doddapaneni H.V."/>
            <person name="Worley K.C."/>
            <person name="Muzny D.M."/>
            <person name="Ioannidis P."/>
            <person name="Waterhouse R.M."/>
            <person name="Zdobnov E.M."/>
            <person name="James P.J."/>
            <person name="Bagnall N.H."/>
            <person name="Kotze A.C."/>
            <person name="Gibbs R.A."/>
            <person name="Richards S."/>
            <person name="Batterham P."/>
            <person name="Gasser R.B."/>
        </authorList>
    </citation>
    <scope>NUCLEOTIDE SEQUENCE [LARGE SCALE GENOMIC DNA]</scope>
    <source>
        <strain evidence="14 15">LS</strain>
        <tissue evidence="14">Full body</tissue>
    </source>
</reference>
<feature type="compositionally biased region" description="Acidic residues" evidence="11">
    <location>
        <begin position="1818"/>
        <end position="1829"/>
    </location>
</feature>
<comment type="caution">
    <text evidence="14">The sequence shown here is derived from an EMBL/GenBank/DDBJ whole genome shotgun (WGS) entry which is preliminary data.</text>
</comment>
<feature type="domain" description="Cadherin" evidence="13">
    <location>
        <begin position="1023"/>
        <end position="1142"/>
    </location>
</feature>
<feature type="transmembrane region" description="Helical" evidence="12">
    <location>
        <begin position="1731"/>
        <end position="1756"/>
    </location>
</feature>
<dbReference type="GO" id="GO:0005911">
    <property type="term" value="C:cell-cell junction"/>
    <property type="evidence" value="ECO:0007669"/>
    <property type="project" value="TreeGrafter"/>
</dbReference>
<feature type="domain" description="Cadherin" evidence="13">
    <location>
        <begin position="361"/>
        <end position="451"/>
    </location>
</feature>